<evidence type="ECO:0000256" key="1">
    <source>
        <dbReference type="SAM" id="Phobius"/>
    </source>
</evidence>
<proteinExistence type="predicted"/>
<gene>
    <name evidence="2" type="ORF">VAZ01S_014_00290</name>
</gene>
<dbReference type="EMBL" id="BATL01000014">
    <property type="protein sequence ID" value="GAD74741.1"/>
    <property type="molecule type" value="Genomic_DNA"/>
</dbReference>
<keyword evidence="1" id="KW-0812">Transmembrane</keyword>
<dbReference type="Proteomes" id="UP000016567">
    <property type="component" value="Unassembled WGS sequence"/>
</dbReference>
<keyword evidence="3" id="KW-1185">Reference proteome</keyword>
<protein>
    <submittedName>
        <fullName evidence="2">Uncharacterized protein</fullName>
    </submittedName>
</protein>
<feature type="transmembrane region" description="Helical" evidence="1">
    <location>
        <begin position="59"/>
        <end position="79"/>
    </location>
</feature>
<feature type="transmembrane region" description="Helical" evidence="1">
    <location>
        <begin position="152"/>
        <end position="172"/>
    </location>
</feature>
<dbReference type="STRING" id="1219077.VAZ01S_014_00290"/>
<dbReference type="eggNOG" id="ENOG502ZU92">
    <property type="taxonomic scope" value="Bacteria"/>
</dbReference>
<dbReference type="OrthoDB" id="5873227at2"/>
<organism evidence="2 3">
    <name type="scientific">Vibrio azureus NBRC 104587</name>
    <dbReference type="NCBI Taxonomy" id="1219077"/>
    <lineage>
        <taxon>Bacteria</taxon>
        <taxon>Pseudomonadati</taxon>
        <taxon>Pseudomonadota</taxon>
        <taxon>Gammaproteobacteria</taxon>
        <taxon>Vibrionales</taxon>
        <taxon>Vibrionaceae</taxon>
        <taxon>Vibrio</taxon>
    </lineage>
</organism>
<keyword evidence="1" id="KW-1133">Transmembrane helix</keyword>
<keyword evidence="1" id="KW-0472">Membrane</keyword>
<name>U3A412_9VIBR</name>
<comment type="caution">
    <text evidence="2">The sequence shown here is derived from an EMBL/GenBank/DDBJ whole genome shotgun (WGS) entry which is preliminary data.</text>
</comment>
<evidence type="ECO:0000313" key="2">
    <source>
        <dbReference type="EMBL" id="GAD74741.1"/>
    </source>
</evidence>
<sequence length="311" mass="36494">MTEKSSKRNKSGIYGKAIKFIELREWLNKTFIMEAYDDPKSSISLVDDKTLAISSPMHIARFVYIAPFVLAFWCVFFSIGSSMWPSEGHIEFAHDMARINQESRERGELVEEHFLYFDAMLGEDGKSSLLDYTNAIINYGSESMKEGLYKDFIILIVTFIISLAATILFLRIPRMADLYFDRQRQIVYTWRNGKVAACHFDNLGYRETVYGLDLFLYREHKKKQYWPTRVTVQPTGRVHFNTEDDSTVFMAQVFNFMDKGKSAVITGDRFERKPARFYLRVDKKPENFEQRVAEILKRDHELPELYTKHLI</sequence>
<dbReference type="RefSeq" id="WP_021708521.1">
    <property type="nucleotide sequence ID" value="NZ_BAOB01000069.1"/>
</dbReference>
<dbReference type="AlphaFoldDB" id="U3A412"/>
<evidence type="ECO:0000313" key="3">
    <source>
        <dbReference type="Proteomes" id="UP000016567"/>
    </source>
</evidence>
<accession>U3A412</accession>
<reference evidence="2 3" key="1">
    <citation type="submission" date="2013-09" db="EMBL/GenBank/DDBJ databases">
        <title>Whole genome shotgun sequence of Vibrio azureus NBRC 104587.</title>
        <authorList>
            <person name="Isaki S."/>
            <person name="Hosoyama A."/>
            <person name="Numata M."/>
            <person name="Hashimoto M."/>
            <person name="Hosoyama Y."/>
            <person name="Tsuchikane K."/>
            <person name="Noguchi M."/>
            <person name="Hirakata S."/>
            <person name="Ichikawa N."/>
            <person name="Ohji S."/>
            <person name="Yamazoe A."/>
            <person name="Fujita N."/>
        </authorList>
    </citation>
    <scope>NUCLEOTIDE SEQUENCE [LARGE SCALE GENOMIC DNA]</scope>
    <source>
        <strain evidence="2 3">NBRC 104587</strain>
    </source>
</reference>